<keyword evidence="2" id="KW-0472">Membrane</keyword>
<dbReference type="Proteomes" id="UP000001996">
    <property type="component" value="Unassembled WGS sequence"/>
</dbReference>
<evidence type="ECO:0000256" key="1">
    <source>
        <dbReference type="SAM" id="MobiDB-lite"/>
    </source>
</evidence>
<proteinExistence type="predicted"/>
<feature type="region of interest" description="Disordered" evidence="1">
    <location>
        <begin position="185"/>
        <end position="207"/>
    </location>
</feature>
<keyword evidence="2" id="KW-1133">Transmembrane helix</keyword>
<dbReference type="HOGENOM" id="CLU_839571_0_0_1"/>
<dbReference type="EMBL" id="CH981526">
    <property type="protein sequence ID" value="EDK44225.1"/>
    <property type="molecule type" value="Genomic_DNA"/>
</dbReference>
<reference evidence="3 4" key="1">
    <citation type="journal article" date="2009" name="Nature">
        <title>Evolution of pathogenicity and sexual reproduction in eight Candida genomes.</title>
        <authorList>
            <person name="Butler G."/>
            <person name="Rasmussen M.D."/>
            <person name="Lin M.F."/>
            <person name="Santos M.A."/>
            <person name="Sakthikumar S."/>
            <person name="Munro C.A."/>
            <person name="Rheinbay E."/>
            <person name="Grabherr M."/>
            <person name="Forche A."/>
            <person name="Reedy J.L."/>
            <person name="Agrafioti I."/>
            <person name="Arnaud M.B."/>
            <person name="Bates S."/>
            <person name="Brown A.J."/>
            <person name="Brunke S."/>
            <person name="Costanzo M.C."/>
            <person name="Fitzpatrick D.A."/>
            <person name="de Groot P.W."/>
            <person name="Harris D."/>
            <person name="Hoyer L.L."/>
            <person name="Hube B."/>
            <person name="Klis F.M."/>
            <person name="Kodira C."/>
            <person name="Lennard N."/>
            <person name="Logue M.E."/>
            <person name="Martin R."/>
            <person name="Neiman A.M."/>
            <person name="Nikolaou E."/>
            <person name="Quail M.A."/>
            <person name="Quinn J."/>
            <person name="Santos M.C."/>
            <person name="Schmitzberger F.F."/>
            <person name="Sherlock G."/>
            <person name="Shah P."/>
            <person name="Silverstein K.A."/>
            <person name="Skrzypek M.S."/>
            <person name="Soll D."/>
            <person name="Staggs R."/>
            <person name="Stansfield I."/>
            <person name="Stumpf M.P."/>
            <person name="Sudbery P.E."/>
            <person name="Srikantha T."/>
            <person name="Zeng Q."/>
            <person name="Berman J."/>
            <person name="Berriman M."/>
            <person name="Heitman J."/>
            <person name="Gow N.A."/>
            <person name="Lorenz M.C."/>
            <person name="Birren B.W."/>
            <person name="Kellis M."/>
            <person name="Cuomo C.A."/>
        </authorList>
    </citation>
    <scope>NUCLEOTIDE SEQUENCE [LARGE SCALE GENOMIC DNA]</scope>
    <source>
        <strain evidence="4">ATCC 11503 / BCRC 21390 / CBS 2605 / JCM 1781 / NBRC 1676 / NRRL YB-4239</strain>
    </source>
</reference>
<name>A5DYG7_LODEL</name>
<feature type="transmembrane region" description="Helical" evidence="2">
    <location>
        <begin position="9"/>
        <end position="29"/>
    </location>
</feature>
<dbReference type="KEGG" id="lel:PVL30_003249"/>
<evidence type="ECO:0000256" key="2">
    <source>
        <dbReference type="SAM" id="Phobius"/>
    </source>
</evidence>
<keyword evidence="4" id="KW-1185">Reference proteome</keyword>
<accession>A5DYG7</accession>
<gene>
    <name evidence="3" type="ORF">LELG_02404</name>
</gene>
<dbReference type="InParanoid" id="A5DYG7"/>
<evidence type="ECO:0000313" key="4">
    <source>
        <dbReference type="Proteomes" id="UP000001996"/>
    </source>
</evidence>
<feature type="transmembrane region" description="Helical" evidence="2">
    <location>
        <begin position="314"/>
        <end position="330"/>
    </location>
</feature>
<dbReference type="AlphaFoldDB" id="A5DYG7"/>
<evidence type="ECO:0000313" key="3">
    <source>
        <dbReference type="EMBL" id="EDK44225.1"/>
    </source>
</evidence>
<protein>
    <submittedName>
        <fullName evidence="3">Uncharacterized protein</fullName>
    </submittedName>
</protein>
<dbReference type="VEuPathDB" id="FungiDB:LELG_02404"/>
<keyword evidence="2" id="KW-0812">Transmembrane</keyword>
<organism evidence="3 4">
    <name type="scientific">Lodderomyces elongisporus (strain ATCC 11503 / CBS 2605 / JCM 1781 / NBRC 1676 / NRRL YB-4239)</name>
    <name type="common">Yeast</name>
    <name type="synonym">Saccharomyces elongisporus</name>
    <dbReference type="NCBI Taxonomy" id="379508"/>
    <lineage>
        <taxon>Eukaryota</taxon>
        <taxon>Fungi</taxon>
        <taxon>Dikarya</taxon>
        <taxon>Ascomycota</taxon>
        <taxon>Saccharomycotina</taxon>
        <taxon>Pichiomycetes</taxon>
        <taxon>Debaryomycetaceae</taxon>
        <taxon>Candida/Lodderomyces clade</taxon>
        <taxon>Lodderomyces</taxon>
    </lineage>
</organism>
<dbReference type="GeneID" id="5233552"/>
<sequence>MHVHVQKPFFILVFMFHFLQFAAGLNIIVNDKPLAGLPRTFAKYKFSRFTPYLYHSVETSVSNSNQNDKRNIQISNNYGNKVADKLSQARKESREELLLLNLCGPANQKGFEKENEKTLQKEEEKDSSKFSNKYNFENETCRSVLPTPTNKHQKSHLKIAQITNFNTEATHVSLSMTLHTFAISTGTSESSNSNKKQNHDISSVSNDLTKTPNLIVENKKKVPTLYSTHEEKPSKFSECFSYPIAQTQTSKASLKGILVTSLGKDLDYGEREIQQELLRLKQLQAQRRARIIEIGGEGGSGLANSMACLRVNKFFMMLILVLVVLINTNVV</sequence>